<dbReference type="EMBL" id="CP002305">
    <property type="protein sequence ID" value="ADQ17580.1"/>
    <property type="molecule type" value="Genomic_DNA"/>
</dbReference>
<dbReference type="AlphaFoldDB" id="E4RR94"/>
<dbReference type="STRING" id="649349.Lbys_1878"/>
<dbReference type="RefSeq" id="WP_013408629.1">
    <property type="nucleotide sequence ID" value="NC_014655.1"/>
</dbReference>
<evidence type="ECO:0000259" key="3">
    <source>
        <dbReference type="PROSITE" id="PS50977"/>
    </source>
</evidence>
<reference evidence="4 5" key="2">
    <citation type="journal article" date="2011" name="Stand. Genomic Sci.">
        <title>Complete genome sequence of Leadbetterella byssophila type strain (4M15).</title>
        <authorList>
            <person name="Abt B."/>
            <person name="Teshima H."/>
            <person name="Lucas S."/>
            <person name="Lapidus A."/>
            <person name="Del Rio T.G."/>
            <person name="Nolan M."/>
            <person name="Tice H."/>
            <person name="Cheng J.F."/>
            <person name="Pitluck S."/>
            <person name="Liolios K."/>
            <person name="Pagani I."/>
            <person name="Ivanova N."/>
            <person name="Mavromatis K."/>
            <person name="Pati A."/>
            <person name="Tapia R."/>
            <person name="Han C."/>
            <person name="Goodwin L."/>
            <person name="Chen A."/>
            <person name="Palaniappan K."/>
            <person name="Land M."/>
            <person name="Hauser L."/>
            <person name="Chang Y.J."/>
            <person name="Jeffries C.D."/>
            <person name="Rohde M."/>
            <person name="Goker M."/>
            <person name="Tindall B.J."/>
            <person name="Detter J.C."/>
            <person name="Woyke T."/>
            <person name="Bristow J."/>
            <person name="Eisen J.A."/>
            <person name="Markowitz V."/>
            <person name="Hugenholtz P."/>
            <person name="Klenk H.P."/>
            <person name="Kyrpides N.C."/>
        </authorList>
    </citation>
    <scope>NUCLEOTIDE SEQUENCE [LARGE SCALE GENOMIC DNA]</scope>
    <source>
        <strain evidence="5">DSM 17132 / JCM 16389 / KACC 11308 / NBRC 106382 / 4M15</strain>
    </source>
</reference>
<proteinExistence type="predicted"/>
<feature type="DNA-binding region" description="H-T-H motif" evidence="2">
    <location>
        <begin position="29"/>
        <end position="48"/>
    </location>
</feature>
<dbReference type="eggNOG" id="COG1309">
    <property type="taxonomic scope" value="Bacteria"/>
</dbReference>
<dbReference type="Gene3D" id="1.10.357.10">
    <property type="entry name" value="Tetracycline Repressor, domain 2"/>
    <property type="match status" value="1"/>
</dbReference>
<dbReference type="PANTHER" id="PTHR43479">
    <property type="entry name" value="ACREF/ENVCD OPERON REPRESSOR-RELATED"/>
    <property type="match status" value="1"/>
</dbReference>
<gene>
    <name evidence="4" type="ordered locus">Lbys_1878</name>
</gene>
<organism evidence="4 5">
    <name type="scientific">Leadbetterella byssophila (strain DSM 17132 / JCM 16389 / KACC 11308 / NBRC 106382 / 4M15)</name>
    <dbReference type="NCBI Taxonomy" id="649349"/>
    <lineage>
        <taxon>Bacteria</taxon>
        <taxon>Pseudomonadati</taxon>
        <taxon>Bacteroidota</taxon>
        <taxon>Cytophagia</taxon>
        <taxon>Cytophagales</taxon>
        <taxon>Leadbetterellaceae</taxon>
        <taxon>Leadbetterella</taxon>
    </lineage>
</organism>
<feature type="domain" description="HTH tetR-type" evidence="3">
    <location>
        <begin position="6"/>
        <end position="66"/>
    </location>
</feature>
<keyword evidence="1 2" id="KW-0238">DNA-binding</keyword>
<evidence type="ECO:0000313" key="5">
    <source>
        <dbReference type="Proteomes" id="UP000007435"/>
    </source>
</evidence>
<sequence>MRPRDNAKLDKIKSHAISSIVKEGFDQFSIQKLAKACSISVGTIYIYFKDKESLIFTIAQEVSDAYYQAMLKNFSPDMDLREGLWVQWENRANFALKEPIQLAFHDLLLNSPLYHLTLTPLHDQLTEYFSLFVNNHTEKGNIKPMSGEVYSSLVYGPLNHLIRFHQRGRTFRGKPYSFSMNDMRESFEFVLKILQ</sequence>
<dbReference type="PROSITE" id="PS50977">
    <property type="entry name" value="HTH_TETR_2"/>
    <property type="match status" value="1"/>
</dbReference>
<accession>E4RR94</accession>
<dbReference type="PROSITE" id="PS01081">
    <property type="entry name" value="HTH_TETR_1"/>
    <property type="match status" value="1"/>
</dbReference>
<dbReference type="InterPro" id="IPR001647">
    <property type="entry name" value="HTH_TetR"/>
</dbReference>
<dbReference type="KEGG" id="lby:Lbys_1878"/>
<dbReference type="SUPFAM" id="SSF46689">
    <property type="entry name" value="Homeodomain-like"/>
    <property type="match status" value="1"/>
</dbReference>
<dbReference type="Proteomes" id="UP000007435">
    <property type="component" value="Chromosome"/>
</dbReference>
<name>E4RR94_LEAB4</name>
<dbReference type="Pfam" id="PF00440">
    <property type="entry name" value="TetR_N"/>
    <property type="match status" value="1"/>
</dbReference>
<reference key="1">
    <citation type="submission" date="2010-11" db="EMBL/GenBank/DDBJ databases">
        <title>The complete genome of Leadbetterella byssophila DSM 17132.</title>
        <authorList>
            <consortium name="US DOE Joint Genome Institute (JGI-PGF)"/>
            <person name="Lucas S."/>
            <person name="Copeland A."/>
            <person name="Lapidus A."/>
            <person name="Glavina del Rio T."/>
            <person name="Dalin E."/>
            <person name="Tice H."/>
            <person name="Bruce D."/>
            <person name="Goodwin L."/>
            <person name="Pitluck S."/>
            <person name="Kyrpides N."/>
            <person name="Mavromatis K."/>
            <person name="Ivanova N."/>
            <person name="Teshima H."/>
            <person name="Brettin T."/>
            <person name="Detter J.C."/>
            <person name="Han C."/>
            <person name="Tapia R."/>
            <person name="Land M."/>
            <person name="Hauser L."/>
            <person name="Markowitz V."/>
            <person name="Cheng J.-F."/>
            <person name="Hugenholtz P."/>
            <person name="Woyke T."/>
            <person name="Wu D."/>
            <person name="Tindall B."/>
            <person name="Pomrenke H.G."/>
            <person name="Brambilla E."/>
            <person name="Klenk H.-P."/>
            <person name="Eisen J.A."/>
        </authorList>
    </citation>
    <scope>NUCLEOTIDE SEQUENCE [LARGE SCALE GENOMIC DNA]</scope>
    <source>
        <strain>DSM 17132</strain>
    </source>
</reference>
<evidence type="ECO:0000256" key="2">
    <source>
        <dbReference type="PROSITE-ProRule" id="PRU00335"/>
    </source>
</evidence>
<evidence type="ECO:0000313" key="4">
    <source>
        <dbReference type="EMBL" id="ADQ17580.1"/>
    </source>
</evidence>
<evidence type="ECO:0000256" key="1">
    <source>
        <dbReference type="ARBA" id="ARBA00023125"/>
    </source>
</evidence>
<protein>
    <submittedName>
        <fullName evidence="4">Regulatory protein TetR</fullName>
    </submittedName>
</protein>
<dbReference type="HOGENOM" id="CLU_069356_12_9_10"/>
<dbReference type="GO" id="GO:0003677">
    <property type="term" value="F:DNA binding"/>
    <property type="evidence" value="ECO:0007669"/>
    <property type="project" value="UniProtKB-UniRule"/>
</dbReference>
<dbReference type="OrthoDB" id="6430772at2"/>
<dbReference type="PANTHER" id="PTHR43479:SF11">
    <property type="entry name" value="ACREF_ENVCD OPERON REPRESSOR-RELATED"/>
    <property type="match status" value="1"/>
</dbReference>
<dbReference type="InterPro" id="IPR023772">
    <property type="entry name" value="DNA-bd_HTH_TetR-type_CS"/>
</dbReference>
<keyword evidence="5" id="KW-1185">Reference proteome</keyword>
<dbReference type="InterPro" id="IPR050624">
    <property type="entry name" value="HTH-type_Tx_Regulator"/>
</dbReference>
<dbReference type="InterPro" id="IPR009057">
    <property type="entry name" value="Homeodomain-like_sf"/>
</dbReference>